<feature type="compositionally biased region" description="Low complexity" evidence="1">
    <location>
        <begin position="461"/>
        <end position="472"/>
    </location>
</feature>
<dbReference type="EMBL" id="RRYP01029960">
    <property type="protein sequence ID" value="TNV71337.1"/>
    <property type="molecule type" value="Genomic_DNA"/>
</dbReference>
<feature type="region of interest" description="Disordered" evidence="1">
    <location>
        <begin position="422"/>
        <end position="442"/>
    </location>
</feature>
<evidence type="ECO:0000256" key="1">
    <source>
        <dbReference type="SAM" id="MobiDB-lite"/>
    </source>
</evidence>
<evidence type="ECO:0008006" key="4">
    <source>
        <dbReference type="Google" id="ProtNLM"/>
    </source>
</evidence>
<evidence type="ECO:0000313" key="2">
    <source>
        <dbReference type="EMBL" id="TNV71337.1"/>
    </source>
</evidence>
<feature type="compositionally biased region" description="Polar residues" evidence="1">
    <location>
        <begin position="422"/>
        <end position="434"/>
    </location>
</feature>
<dbReference type="InterPro" id="IPR032675">
    <property type="entry name" value="LRR_dom_sf"/>
</dbReference>
<dbReference type="AlphaFoldDB" id="A0A8J8NAH1"/>
<dbReference type="SUPFAM" id="SSF52058">
    <property type="entry name" value="L domain-like"/>
    <property type="match status" value="1"/>
</dbReference>
<dbReference type="InterPro" id="IPR001611">
    <property type="entry name" value="Leu-rich_rpt"/>
</dbReference>
<accession>A0A8J8NAH1</accession>
<evidence type="ECO:0000313" key="3">
    <source>
        <dbReference type="Proteomes" id="UP000785679"/>
    </source>
</evidence>
<feature type="region of interest" description="Disordered" evidence="1">
    <location>
        <begin position="97"/>
        <end position="117"/>
    </location>
</feature>
<gene>
    <name evidence="2" type="ORF">FGO68_gene1216</name>
</gene>
<dbReference type="PANTHER" id="PTHR22708">
    <property type="entry name" value="LEUCINE-RICH REPEAT-CONTAINING PROTEIN 56"/>
    <property type="match status" value="1"/>
</dbReference>
<feature type="region of interest" description="Disordered" evidence="1">
    <location>
        <begin position="458"/>
        <end position="495"/>
    </location>
</feature>
<protein>
    <recommendedName>
        <fullName evidence="4">Leucine-rich repeat-containing protein 56</fullName>
    </recommendedName>
</protein>
<dbReference type="OrthoDB" id="676979at2759"/>
<feature type="region of interest" description="Disordered" evidence="1">
    <location>
        <begin position="1"/>
        <end position="58"/>
    </location>
</feature>
<reference evidence="2" key="1">
    <citation type="submission" date="2019-06" db="EMBL/GenBank/DDBJ databases">
        <authorList>
            <person name="Zheng W."/>
        </authorList>
    </citation>
    <scope>NUCLEOTIDE SEQUENCE</scope>
    <source>
        <strain evidence="2">QDHG01</strain>
    </source>
</reference>
<dbReference type="Gene3D" id="3.80.10.10">
    <property type="entry name" value="Ribonuclease Inhibitor"/>
    <property type="match status" value="1"/>
</dbReference>
<name>A0A8J8NAH1_HALGN</name>
<keyword evidence="3" id="KW-1185">Reference proteome</keyword>
<feature type="compositionally biased region" description="Acidic residues" evidence="1">
    <location>
        <begin position="107"/>
        <end position="117"/>
    </location>
</feature>
<dbReference type="InterPro" id="IPR040091">
    <property type="entry name" value="LRRC56"/>
</dbReference>
<dbReference type="Proteomes" id="UP000785679">
    <property type="component" value="Unassembled WGS sequence"/>
</dbReference>
<proteinExistence type="predicted"/>
<organism evidence="2 3">
    <name type="scientific">Halteria grandinella</name>
    <dbReference type="NCBI Taxonomy" id="5974"/>
    <lineage>
        <taxon>Eukaryota</taxon>
        <taxon>Sar</taxon>
        <taxon>Alveolata</taxon>
        <taxon>Ciliophora</taxon>
        <taxon>Intramacronucleata</taxon>
        <taxon>Spirotrichea</taxon>
        <taxon>Stichotrichia</taxon>
        <taxon>Sporadotrichida</taxon>
        <taxon>Halteriidae</taxon>
        <taxon>Halteria</taxon>
    </lineage>
</organism>
<comment type="caution">
    <text evidence="2">The sequence shown here is derived from an EMBL/GenBank/DDBJ whole genome shotgun (WGS) entry which is preliminary data.</text>
</comment>
<dbReference type="PROSITE" id="PS51450">
    <property type="entry name" value="LRR"/>
    <property type="match status" value="2"/>
</dbReference>
<sequence length="661" mass="75461">MRKQPAMITPLQAGGDQNQPALEHFKRKRKPQLPLLQPIQNMPKLPSPDAEIPEPVSLQTPIIRKQRKKIVQRQEEPQQQQQLDDLHVNVDLNIARDEAPVTPSAQDEFERDDEQNDYEDEDFDLQISSQVANGGLLSNFQEKFEEIIENEEVEDAIELNEKFLAEHLGVKCEELSRLTKIELRVDTSCHNLQVTGEILSSLEYLRMSDSIIMSFRDIGTSFRFVRVLHLARCELKEVQGIQAFINLEELYISHNMIEELFDIGFLENLSVLDIEGNNIKEIQQLYYLKRCKQLQNLNIAHNPVCKDEQYYPQIQQNSPNLLVLDDELILGSKFYENKQDQAKRKAVIKIATPLLESELAQRLLKLGLQEKIIQDYANDSLNAILQDDSDEDILRQALQNLSLETKAARQFYEHDDQNFDFGQTIRSQTPSRSSHFIKMKDGSKRAVTPMMFKTTSNSFYKTSTRKSTSMSRGQTDENDGSVGNQSEEKKKENSKLAILRSRHSKLDDPDIQDINNKGSMPKEIQGLLKDVDAKNHAGKKVIREKLQQHSAISFYSSGIQQAKSIPPQATSVYQSLTSLQSSTANLQFPEQNSDTQQRLYLEASGIKVSERRRVQGDVLRNSMGTTEGINSLSGKGPIRAERIVLKQSDIQFSRSFKVAKE</sequence>
<dbReference type="PANTHER" id="PTHR22708:SF0">
    <property type="entry name" value="LEUCINE-RICH REPEAT-CONTAINING PROTEIN 56"/>
    <property type="match status" value="1"/>
</dbReference>